<keyword evidence="11" id="KW-1185">Reference proteome</keyword>
<keyword evidence="8" id="KW-0175">Coiled coil</keyword>
<dbReference type="InterPro" id="IPR050143">
    <property type="entry name" value="TRIM/RBCC"/>
</dbReference>
<keyword evidence="3" id="KW-0479">Metal-binding</keyword>
<sequence length="470" mass="54566">MAASGSVRLLEDQVSCYICRDYYTEPVSVDCGHSFCQGCITQHWEKWGSDFSCPRCGEASLKRKLRPNKELANIVETVKRTKLEMAENTPGEKKTCETHQQPLQFFCKGKQELVCSRCVESEEVPSEALLLPLEEAAQSYKEELDSLLKAWKEKREEAIGFHTEEENRYKKLQEKVNTEKQKIVSIFEEAEVHLKQEKAALLDQLEELVEREEVFVTKLSGDICLRDTLIQEMEEKNRQPPSTFLQDIEKTLQRYKVWHIQQPSIFSELEDKVNSFSKKYIILQETLRSFKEYLPQQLQVEWVKVTLDPDTAHPQLTVSDDRKTLTLEWNSCNLPDYPQRFSSSCCVLGCEGFTSGRHYWEVKVESGFWAVGVARESVNRKKQINISSLQEGIWILSKYKIGKLTYDTPETIGIYLDYEKRKVLFFNADNNKGNVLHTFDSALFKAEKIRPIFWLKRERYSSGSIALSLQ</sequence>
<dbReference type="Gene3D" id="2.60.120.920">
    <property type="match status" value="1"/>
</dbReference>
<reference evidence="11" key="1">
    <citation type="submission" date="2025-05" db="UniProtKB">
        <authorList>
            <consortium name="RefSeq"/>
        </authorList>
    </citation>
    <scope>NUCLEOTIDE SEQUENCE [LARGE SCALE GENOMIC DNA]</scope>
</reference>
<evidence type="ECO:0000256" key="8">
    <source>
        <dbReference type="SAM" id="Coils"/>
    </source>
</evidence>
<dbReference type="InterPro" id="IPR017907">
    <property type="entry name" value="Znf_RING_CS"/>
</dbReference>
<dbReference type="InterPro" id="IPR001870">
    <property type="entry name" value="B30.2/SPRY"/>
</dbReference>
<name>A0ABM5FIS2_9SAUR</name>
<evidence type="ECO:0000256" key="5">
    <source>
        <dbReference type="ARBA" id="ARBA00022833"/>
    </source>
</evidence>
<dbReference type="Gene3D" id="3.30.160.60">
    <property type="entry name" value="Classic Zinc Finger"/>
    <property type="match status" value="1"/>
</dbReference>
<keyword evidence="5" id="KW-0862">Zinc</keyword>
<dbReference type="InterPro" id="IPR000315">
    <property type="entry name" value="Znf_B-box"/>
</dbReference>
<evidence type="ECO:0000256" key="4">
    <source>
        <dbReference type="ARBA" id="ARBA00022771"/>
    </source>
</evidence>
<dbReference type="PANTHER" id="PTHR24103">
    <property type="entry name" value="E3 UBIQUITIN-PROTEIN LIGASE TRIM"/>
    <property type="match status" value="1"/>
</dbReference>
<organism evidence="11 12">
    <name type="scientific">Pogona vitticeps</name>
    <name type="common">central bearded dragon</name>
    <dbReference type="NCBI Taxonomy" id="103695"/>
    <lineage>
        <taxon>Eukaryota</taxon>
        <taxon>Metazoa</taxon>
        <taxon>Chordata</taxon>
        <taxon>Craniata</taxon>
        <taxon>Vertebrata</taxon>
        <taxon>Euteleostomi</taxon>
        <taxon>Lepidosauria</taxon>
        <taxon>Squamata</taxon>
        <taxon>Bifurcata</taxon>
        <taxon>Unidentata</taxon>
        <taxon>Episquamata</taxon>
        <taxon>Toxicofera</taxon>
        <taxon>Iguania</taxon>
        <taxon>Acrodonta</taxon>
        <taxon>Agamidae</taxon>
        <taxon>Amphibolurinae</taxon>
        <taxon>Pogona</taxon>
    </lineage>
</organism>
<dbReference type="Pfam" id="PF00622">
    <property type="entry name" value="SPRY"/>
    <property type="match status" value="1"/>
</dbReference>
<dbReference type="InterPro" id="IPR006574">
    <property type="entry name" value="PRY"/>
</dbReference>
<evidence type="ECO:0000256" key="6">
    <source>
        <dbReference type="ARBA" id="ARBA00034460"/>
    </source>
</evidence>
<keyword evidence="2" id="KW-0800">Toxin</keyword>
<evidence type="ECO:0000256" key="7">
    <source>
        <dbReference type="PROSITE-ProRule" id="PRU00175"/>
    </source>
</evidence>
<evidence type="ECO:0000256" key="2">
    <source>
        <dbReference type="ARBA" id="ARBA00022699"/>
    </source>
</evidence>
<evidence type="ECO:0000256" key="3">
    <source>
        <dbReference type="ARBA" id="ARBA00022723"/>
    </source>
</evidence>
<dbReference type="InterPro" id="IPR001841">
    <property type="entry name" value="Znf_RING"/>
</dbReference>
<dbReference type="GeneID" id="110088057"/>
<dbReference type="SUPFAM" id="SSF57850">
    <property type="entry name" value="RING/U-box"/>
    <property type="match status" value="1"/>
</dbReference>
<keyword evidence="2" id="KW-0528">Neurotoxin</keyword>
<evidence type="ECO:0000259" key="10">
    <source>
        <dbReference type="PROSITE" id="PS50188"/>
    </source>
</evidence>
<dbReference type="SMART" id="SM00589">
    <property type="entry name" value="PRY"/>
    <property type="match status" value="1"/>
</dbReference>
<dbReference type="InterPro" id="IPR003879">
    <property type="entry name" value="Butyrophylin_SPRY"/>
</dbReference>
<keyword evidence="4 7" id="KW-0863">Zinc-finger</keyword>
<reference evidence="12" key="2">
    <citation type="submission" date="2025-08" db="UniProtKB">
        <authorList>
            <consortium name="RefSeq"/>
        </authorList>
    </citation>
    <scope>IDENTIFICATION</scope>
</reference>
<dbReference type="SUPFAM" id="SSF57845">
    <property type="entry name" value="B-box zinc-binding domain"/>
    <property type="match status" value="1"/>
</dbReference>
<dbReference type="Gene3D" id="3.30.40.10">
    <property type="entry name" value="Zinc/RING finger domain, C3HC4 (zinc finger)"/>
    <property type="match status" value="1"/>
</dbReference>
<gene>
    <name evidence="12" type="primary">LOC110088057</name>
</gene>
<dbReference type="SUPFAM" id="SSF49899">
    <property type="entry name" value="Concanavalin A-like lectins/glucanases"/>
    <property type="match status" value="1"/>
</dbReference>
<dbReference type="PROSITE" id="PS50188">
    <property type="entry name" value="B302_SPRY"/>
    <property type="match status" value="1"/>
</dbReference>
<evidence type="ECO:0000313" key="12">
    <source>
        <dbReference type="RefSeq" id="XP_072845314.1"/>
    </source>
</evidence>
<feature type="domain" description="B30.2/SPRY" evidence="10">
    <location>
        <begin position="285"/>
        <end position="470"/>
    </location>
</feature>
<comment type="function">
    <text evidence="6">Neurotoxin that produces dose-dependent hypolocomotion and hyperalgesia in mice. May directly act on the central nervous system, as it is 6500-fold more potent when administered intracerebroventricularly than intraperitoneal.</text>
</comment>
<dbReference type="Pfam" id="PF15227">
    <property type="entry name" value="zf-C3HC4_4"/>
    <property type="match status" value="1"/>
</dbReference>
<dbReference type="RefSeq" id="XP_072845314.1">
    <property type="nucleotide sequence ID" value="XM_072989213.1"/>
</dbReference>
<dbReference type="InterPro" id="IPR013083">
    <property type="entry name" value="Znf_RING/FYVE/PHD"/>
</dbReference>
<dbReference type="Proteomes" id="UP001652642">
    <property type="component" value="Chromosome 2"/>
</dbReference>
<dbReference type="InterPro" id="IPR003877">
    <property type="entry name" value="SPRY_dom"/>
</dbReference>
<dbReference type="InterPro" id="IPR043136">
    <property type="entry name" value="B30.2/SPRY_sf"/>
</dbReference>
<feature type="coiled-coil region" evidence="8">
    <location>
        <begin position="137"/>
        <end position="211"/>
    </location>
</feature>
<evidence type="ECO:0000259" key="9">
    <source>
        <dbReference type="PROSITE" id="PS50089"/>
    </source>
</evidence>
<dbReference type="Pfam" id="PF13765">
    <property type="entry name" value="PRY"/>
    <property type="match status" value="1"/>
</dbReference>
<comment type="similarity">
    <text evidence="1">Belongs to the ohanin/vespryn family.</text>
</comment>
<dbReference type="SMART" id="SM00184">
    <property type="entry name" value="RING"/>
    <property type="match status" value="1"/>
</dbReference>
<feature type="domain" description="RING-type" evidence="9">
    <location>
        <begin position="16"/>
        <end position="56"/>
    </location>
</feature>
<protein>
    <submittedName>
        <fullName evidence="12">Zinc finger protein RFP-like isoform X1</fullName>
    </submittedName>
</protein>
<dbReference type="Pfam" id="PF00643">
    <property type="entry name" value="zf-B_box"/>
    <property type="match status" value="1"/>
</dbReference>
<dbReference type="PROSITE" id="PS00518">
    <property type="entry name" value="ZF_RING_1"/>
    <property type="match status" value="1"/>
</dbReference>
<dbReference type="PROSITE" id="PS50089">
    <property type="entry name" value="ZF_RING_2"/>
    <property type="match status" value="1"/>
</dbReference>
<accession>A0ABM5FIS2</accession>
<dbReference type="PRINTS" id="PR01407">
    <property type="entry name" value="BUTYPHLNCDUF"/>
</dbReference>
<dbReference type="SMART" id="SM00449">
    <property type="entry name" value="SPRY"/>
    <property type="match status" value="1"/>
</dbReference>
<evidence type="ECO:0000313" key="11">
    <source>
        <dbReference type="Proteomes" id="UP001652642"/>
    </source>
</evidence>
<evidence type="ECO:0000256" key="1">
    <source>
        <dbReference type="ARBA" id="ARBA00009651"/>
    </source>
</evidence>
<proteinExistence type="inferred from homology"/>
<dbReference type="InterPro" id="IPR013320">
    <property type="entry name" value="ConA-like_dom_sf"/>
</dbReference>